<sequence>MADSALAISKLIFAGSAIVLLMYGIYFTLTVICLQYLLANGRRNWILVGYLTVSLLVTTMFMAASVKYTELILLESAVDPLGSAQLASRLDLLQQVTYSVKIWLADSLLIYRLWVVWVDSYTVILIPSVLFVGSLATGIAGVALFHHVDAQNAIVNLGVGFHSLSVALNVLVTALIAGRLLYHRRTISVLGGEHTRQYLSLLAVFAESGAIYSITGLVYIPLYALHSNLIFVFAPLLEAASGIAPALILLRIALGVAVTRKTQRQVSTLQFGNHTKERKSSEFTASGGASGTLSVGNTTSQPHTREYPVGKVQEELTGGAEE</sequence>
<feature type="transmembrane region" description="Helical" evidence="2">
    <location>
        <begin position="154"/>
        <end position="177"/>
    </location>
</feature>
<feature type="transmembrane region" description="Helical" evidence="2">
    <location>
        <begin position="98"/>
        <end position="117"/>
    </location>
</feature>
<evidence type="ECO:0000313" key="4">
    <source>
        <dbReference type="Proteomes" id="UP000308652"/>
    </source>
</evidence>
<feature type="compositionally biased region" description="Polar residues" evidence="1">
    <location>
        <begin position="291"/>
        <end position="302"/>
    </location>
</feature>
<dbReference type="AlphaFoldDB" id="A0A5C3M6X8"/>
<feature type="transmembrane region" description="Helical" evidence="2">
    <location>
        <begin position="230"/>
        <end position="254"/>
    </location>
</feature>
<organism evidence="3 4">
    <name type="scientific">Crucibulum laeve</name>
    <dbReference type="NCBI Taxonomy" id="68775"/>
    <lineage>
        <taxon>Eukaryota</taxon>
        <taxon>Fungi</taxon>
        <taxon>Dikarya</taxon>
        <taxon>Basidiomycota</taxon>
        <taxon>Agaricomycotina</taxon>
        <taxon>Agaricomycetes</taxon>
        <taxon>Agaricomycetidae</taxon>
        <taxon>Agaricales</taxon>
        <taxon>Agaricineae</taxon>
        <taxon>Nidulariaceae</taxon>
        <taxon>Crucibulum</taxon>
    </lineage>
</organism>
<feature type="transmembrane region" description="Helical" evidence="2">
    <location>
        <begin position="45"/>
        <end position="66"/>
    </location>
</feature>
<dbReference type="OrthoDB" id="2796825at2759"/>
<feature type="transmembrane region" description="Helical" evidence="2">
    <location>
        <begin position="124"/>
        <end position="148"/>
    </location>
</feature>
<evidence type="ECO:0000256" key="2">
    <source>
        <dbReference type="SAM" id="Phobius"/>
    </source>
</evidence>
<feature type="transmembrane region" description="Helical" evidence="2">
    <location>
        <begin position="12"/>
        <end position="38"/>
    </location>
</feature>
<dbReference type="EMBL" id="ML213599">
    <property type="protein sequence ID" value="TFK39598.1"/>
    <property type="molecule type" value="Genomic_DNA"/>
</dbReference>
<feature type="compositionally biased region" description="Basic and acidic residues" evidence="1">
    <location>
        <begin position="303"/>
        <end position="314"/>
    </location>
</feature>
<feature type="transmembrane region" description="Helical" evidence="2">
    <location>
        <begin position="198"/>
        <end position="224"/>
    </location>
</feature>
<keyword evidence="2" id="KW-1133">Transmembrane helix</keyword>
<reference evidence="3 4" key="1">
    <citation type="journal article" date="2019" name="Nat. Ecol. Evol.">
        <title>Megaphylogeny resolves global patterns of mushroom evolution.</title>
        <authorList>
            <person name="Varga T."/>
            <person name="Krizsan K."/>
            <person name="Foldi C."/>
            <person name="Dima B."/>
            <person name="Sanchez-Garcia M."/>
            <person name="Sanchez-Ramirez S."/>
            <person name="Szollosi G.J."/>
            <person name="Szarkandi J.G."/>
            <person name="Papp V."/>
            <person name="Albert L."/>
            <person name="Andreopoulos W."/>
            <person name="Angelini C."/>
            <person name="Antonin V."/>
            <person name="Barry K.W."/>
            <person name="Bougher N.L."/>
            <person name="Buchanan P."/>
            <person name="Buyck B."/>
            <person name="Bense V."/>
            <person name="Catcheside P."/>
            <person name="Chovatia M."/>
            <person name="Cooper J."/>
            <person name="Damon W."/>
            <person name="Desjardin D."/>
            <person name="Finy P."/>
            <person name="Geml J."/>
            <person name="Haridas S."/>
            <person name="Hughes K."/>
            <person name="Justo A."/>
            <person name="Karasinski D."/>
            <person name="Kautmanova I."/>
            <person name="Kiss B."/>
            <person name="Kocsube S."/>
            <person name="Kotiranta H."/>
            <person name="LaButti K.M."/>
            <person name="Lechner B.E."/>
            <person name="Liimatainen K."/>
            <person name="Lipzen A."/>
            <person name="Lukacs Z."/>
            <person name="Mihaltcheva S."/>
            <person name="Morgado L.N."/>
            <person name="Niskanen T."/>
            <person name="Noordeloos M.E."/>
            <person name="Ohm R.A."/>
            <person name="Ortiz-Santana B."/>
            <person name="Ovrebo C."/>
            <person name="Racz N."/>
            <person name="Riley R."/>
            <person name="Savchenko A."/>
            <person name="Shiryaev A."/>
            <person name="Soop K."/>
            <person name="Spirin V."/>
            <person name="Szebenyi C."/>
            <person name="Tomsovsky M."/>
            <person name="Tulloss R.E."/>
            <person name="Uehling J."/>
            <person name="Grigoriev I.V."/>
            <person name="Vagvolgyi C."/>
            <person name="Papp T."/>
            <person name="Martin F.M."/>
            <person name="Miettinen O."/>
            <person name="Hibbett D.S."/>
            <person name="Nagy L.G."/>
        </authorList>
    </citation>
    <scope>NUCLEOTIDE SEQUENCE [LARGE SCALE GENOMIC DNA]</scope>
    <source>
        <strain evidence="3 4">CBS 166.37</strain>
    </source>
</reference>
<accession>A0A5C3M6X8</accession>
<keyword evidence="2" id="KW-0472">Membrane</keyword>
<keyword evidence="4" id="KW-1185">Reference proteome</keyword>
<dbReference type="Proteomes" id="UP000308652">
    <property type="component" value="Unassembled WGS sequence"/>
</dbReference>
<evidence type="ECO:0000256" key="1">
    <source>
        <dbReference type="SAM" id="MobiDB-lite"/>
    </source>
</evidence>
<keyword evidence="2" id="KW-0812">Transmembrane</keyword>
<proteinExistence type="predicted"/>
<gene>
    <name evidence="3" type="ORF">BDQ12DRAFT_682076</name>
</gene>
<feature type="region of interest" description="Disordered" evidence="1">
    <location>
        <begin position="277"/>
        <end position="322"/>
    </location>
</feature>
<protein>
    <submittedName>
        <fullName evidence="3">Uncharacterized protein</fullName>
    </submittedName>
</protein>
<name>A0A5C3M6X8_9AGAR</name>
<evidence type="ECO:0000313" key="3">
    <source>
        <dbReference type="EMBL" id="TFK39598.1"/>
    </source>
</evidence>